<evidence type="ECO:0000313" key="6">
    <source>
        <dbReference type="Proteomes" id="UP001172681"/>
    </source>
</evidence>
<accession>A0AA38YFH7</accession>
<dbReference type="Proteomes" id="UP001172681">
    <property type="component" value="Unassembled WGS sequence"/>
</dbReference>
<evidence type="ECO:0000259" key="4">
    <source>
        <dbReference type="Pfam" id="PF01557"/>
    </source>
</evidence>
<name>A0AA38YFH7_9EURO</name>
<evidence type="ECO:0000256" key="2">
    <source>
        <dbReference type="ARBA" id="ARBA00022723"/>
    </source>
</evidence>
<keyword evidence="6" id="KW-1185">Reference proteome</keyword>
<dbReference type="PANTHER" id="PTHR11820:SF100">
    <property type="entry name" value="FUMARYLACETOACETATE HYDROLASE FAMILY PROTEIN (AFU_ORTHOLOGUE AFUA_4G01490)"/>
    <property type="match status" value="1"/>
</dbReference>
<dbReference type="GO" id="GO:0006107">
    <property type="term" value="P:oxaloacetate metabolic process"/>
    <property type="evidence" value="ECO:0007669"/>
    <property type="project" value="UniProtKB-ARBA"/>
</dbReference>
<reference evidence="5" key="1">
    <citation type="submission" date="2022-10" db="EMBL/GenBank/DDBJ databases">
        <title>Culturing micro-colonial fungi from biological soil crusts in the Mojave desert and describing Neophaeococcomyces mojavensis, and introducing the new genera and species Taxawa tesnikishii.</title>
        <authorList>
            <person name="Kurbessoian T."/>
            <person name="Stajich J.E."/>
        </authorList>
    </citation>
    <scope>NUCLEOTIDE SEQUENCE</scope>
    <source>
        <strain evidence="5">TK_35</strain>
    </source>
</reference>
<comment type="similarity">
    <text evidence="1">Belongs to the FAH family.</text>
</comment>
<feature type="domain" description="Fumarylacetoacetase-like C-terminal" evidence="4">
    <location>
        <begin position="84"/>
        <end position="293"/>
    </location>
</feature>
<comment type="caution">
    <text evidence="5">The sequence shown here is derived from an EMBL/GenBank/DDBJ whole genome shotgun (WGS) entry which is preliminary data.</text>
</comment>
<dbReference type="Gene3D" id="3.90.850.10">
    <property type="entry name" value="Fumarylacetoacetase-like, C-terminal domain"/>
    <property type="match status" value="1"/>
</dbReference>
<dbReference type="FunFam" id="3.90.850.10:FF:000002">
    <property type="entry name" value="2-hydroxyhepta-2,4-diene-1,7-dioate isomerase"/>
    <property type="match status" value="1"/>
</dbReference>
<dbReference type="EMBL" id="JAPDRN010000001">
    <property type="protein sequence ID" value="KAJ9647599.1"/>
    <property type="molecule type" value="Genomic_DNA"/>
</dbReference>
<dbReference type="GO" id="GO:0046872">
    <property type="term" value="F:metal ion binding"/>
    <property type="evidence" value="ECO:0007669"/>
    <property type="project" value="UniProtKB-KW"/>
</dbReference>
<dbReference type="InterPro" id="IPR029063">
    <property type="entry name" value="SAM-dependent_MTases_sf"/>
</dbReference>
<sequence length="629" mass="68271">MRVPWTRLIRFKAADGRVLRGEPILPSEDFDLGKVTEADQLKAKVIVGDDPFDTTGKTVVSDEVVTVKTLLGPLARDEVPILRCVGLNYAKHIKEAGRTPPPFPFIFFKPNTTVTDHGAAVVIPKIAQDDQADYEGELCMVIGKDAKDVSKEDALDYVAAYTAGNDVSSRKLQRDPNLAGRVPQWGFSKGFDTFAPMGPCLVASELIGDPAKLHLKTIIDGEVRQDESVSDLLFDCAYLVSFLSQGTTLQKGSVIMTGTPGGVGAGFNPPRYLLPGTKMEVEISKIGTLKNPVLSSIPSQISYNTLVIPNSTHQSPSSRPSGGITVQRRSLFDIRAQLMAEANPETHDAADILLSGLENGDLSAGIYEGGFKTWECSVDLASLVTSLDLSQNWHIVELGAGSAVPSLSLLNDFLTSTEDDHHRRGSKRGTLKFTLCDYNEDVLRLCTAPNVFLNYHRHSRLHHTLRNRSQTQEGASSSSNNEPVNESEGQSEDEGELDIEGLGENFINTTLDEIRSRDISFDFISGAWGDAFLDLVPSNGTSENLLILASETIYSPSTITPFTETVVKLLRRQSSGSAMAWVAAKKVYFGVGGGVDEFLSETTTRQAKSTTLLETKDTGVGRVVLEVTL</sequence>
<dbReference type="SUPFAM" id="SSF56529">
    <property type="entry name" value="FAH"/>
    <property type="match status" value="1"/>
</dbReference>
<dbReference type="AlphaFoldDB" id="A0AA38YFH7"/>
<feature type="region of interest" description="Disordered" evidence="3">
    <location>
        <begin position="465"/>
        <end position="496"/>
    </location>
</feature>
<keyword evidence="2" id="KW-0479">Metal-binding</keyword>
<evidence type="ECO:0000256" key="3">
    <source>
        <dbReference type="SAM" id="MobiDB-lite"/>
    </source>
</evidence>
<dbReference type="Gene3D" id="3.40.50.150">
    <property type="entry name" value="Vaccinia Virus protein VP39"/>
    <property type="match status" value="1"/>
</dbReference>
<proteinExistence type="inferred from homology"/>
<organism evidence="5 6">
    <name type="scientific">Knufia peltigerae</name>
    <dbReference type="NCBI Taxonomy" id="1002370"/>
    <lineage>
        <taxon>Eukaryota</taxon>
        <taxon>Fungi</taxon>
        <taxon>Dikarya</taxon>
        <taxon>Ascomycota</taxon>
        <taxon>Pezizomycotina</taxon>
        <taxon>Eurotiomycetes</taxon>
        <taxon>Chaetothyriomycetidae</taxon>
        <taxon>Chaetothyriales</taxon>
        <taxon>Trichomeriaceae</taxon>
        <taxon>Knufia</taxon>
    </lineage>
</organism>
<dbReference type="InterPro" id="IPR036663">
    <property type="entry name" value="Fumarylacetoacetase_C_sf"/>
</dbReference>
<gene>
    <name evidence="5" type="ORF">H2204_000229</name>
</gene>
<evidence type="ECO:0000256" key="1">
    <source>
        <dbReference type="ARBA" id="ARBA00010211"/>
    </source>
</evidence>
<dbReference type="Pfam" id="PF01557">
    <property type="entry name" value="FAA_hydrolase"/>
    <property type="match status" value="1"/>
</dbReference>
<feature type="compositionally biased region" description="Low complexity" evidence="3">
    <location>
        <begin position="476"/>
        <end position="488"/>
    </location>
</feature>
<dbReference type="GO" id="GO:0050163">
    <property type="term" value="F:oxaloacetate tautomerase activity"/>
    <property type="evidence" value="ECO:0007669"/>
    <property type="project" value="UniProtKB-ARBA"/>
</dbReference>
<dbReference type="InterPro" id="IPR011234">
    <property type="entry name" value="Fumarylacetoacetase-like_C"/>
</dbReference>
<dbReference type="PANTHER" id="PTHR11820">
    <property type="entry name" value="ACYLPYRUVASE"/>
    <property type="match status" value="1"/>
</dbReference>
<evidence type="ECO:0000313" key="5">
    <source>
        <dbReference type="EMBL" id="KAJ9647599.1"/>
    </source>
</evidence>
<protein>
    <recommendedName>
        <fullName evidence="4">Fumarylacetoacetase-like C-terminal domain-containing protein</fullName>
    </recommendedName>
</protein>